<dbReference type="EMBL" id="JAASQJ010000003">
    <property type="protein sequence ID" value="NIJ54635.1"/>
    <property type="molecule type" value="Genomic_DNA"/>
</dbReference>
<reference evidence="1 2" key="1">
    <citation type="submission" date="2020-03" db="EMBL/GenBank/DDBJ databases">
        <title>Genomic Encyclopedia of Type Strains, Phase IV (KMG-IV): sequencing the most valuable type-strain genomes for metagenomic binning, comparative biology and taxonomic classification.</title>
        <authorList>
            <person name="Goeker M."/>
        </authorList>
    </citation>
    <scope>NUCLEOTIDE SEQUENCE [LARGE SCALE GENOMIC DNA]</scope>
    <source>
        <strain evidence="1 2">DSM 102865</strain>
    </source>
</reference>
<dbReference type="Proteomes" id="UP001179181">
    <property type="component" value="Unassembled WGS sequence"/>
</dbReference>
<keyword evidence="2" id="KW-1185">Reference proteome</keyword>
<accession>A0ABX0USK5</accession>
<protein>
    <submittedName>
        <fullName evidence="1">Uncharacterized protein</fullName>
    </submittedName>
</protein>
<organism evidence="1 2">
    <name type="scientific">Dyadobacter arcticus</name>
    <dbReference type="NCBI Taxonomy" id="1078754"/>
    <lineage>
        <taxon>Bacteria</taxon>
        <taxon>Pseudomonadati</taxon>
        <taxon>Bacteroidota</taxon>
        <taxon>Cytophagia</taxon>
        <taxon>Cytophagales</taxon>
        <taxon>Spirosomataceae</taxon>
        <taxon>Dyadobacter</taxon>
    </lineage>
</organism>
<sequence length="87" mass="9952">MGILWETKKPRSFGAAITKRAGSQNFELAIMELKDGVHTFYAKSQEESRKWLKENHQSEKSVWLIIYKKESGKPSVNYTNAVDEASC</sequence>
<evidence type="ECO:0000313" key="2">
    <source>
        <dbReference type="Proteomes" id="UP001179181"/>
    </source>
</evidence>
<proteinExistence type="predicted"/>
<name>A0ABX0USK5_9BACT</name>
<gene>
    <name evidence="1" type="ORF">FHS68_003817</name>
</gene>
<evidence type="ECO:0000313" key="1">
    <source>
        <dbReference type="EMBL" id="NIJ54635.1"/>
    </source>
</evidence>
<comment type="caution">
    <text evidence="1">The sequence shown here is derived from an EMBL/GenBank/DDBJ whole genome shotgun (WGS) entry which is preliminary data.</text>
</comment>